<dbReference type="PROSITE" id="PS50297">
    <property type="entry name" value="ANK_REP_REGION"/>
    <property type="match status" value="2"/>
</dbReference>
<dbReference type="EC" id="3.5.1.1" evidence="1"/>
<reference evidence="6" key="2">
    <citation type="submission" date="2021-10" db="EMBL/GenBank/DDBJ databases">
        <title>Phylogenomics reveals ancestral predisposition of the termite-cultivated fungus Termitomyces towards a domesticated lifestyle.</title>
        <authorList>
            <person name="Auxier B."/>
            <person name="Grum-Grzhimaylo A."/>
            <person name="Cardenas M.E."/>
            <person name="Lodge J.D."/>
            <person name="Laessoe T."/>
            <person name="Pedersen O."/>
            <person name="Smith M.E."/>
            <person name="Kuyper T.W."/>
            <person name="Franco-Molano E.A."/>
            <person name="Baroni T.J."/>
            <person name="Aanen D.K."/>
        </authorList>
    </citation>
    <scope>NUCLEOTIDE SEQUENCE</scope>
    <source>
        <strain evidence="6">D49</strain>
    </source>
</reference>
<dbReference type="PROSITE" id="PS51732">
    <property type="entry name" value="ASN_GLN_ASE_3"/>
    <property type="match status" value="1"/>
</dbReference>
<evidence type="ECO:0000256" key="1">
    <source>
        <dbReference type="ARBA" id="ARBA00012920"/>
    </source>
</evidence>
<dbReference type="AlphaFoldDB" id="A0A9P7GNZ4"/>
<organism evidence="6 7">
    <name type="scientific">Sphagnurus paluster</name>
    <dbReference type="NCBI Taxonomy" id="117069"/>
    <lineage>
        <taxon>Eukaryota</taxon>
        <taxon>Fungi</taxon>
        <taxon>Dikarya</taxon>
        <taxon>Basidiomycota</taxon>
        <taxon>Agaricomycotina</taxon>
        <taxon>Agaricomycetes</taxon>
        <taxon>Agaricomycetidae</taxon>
        <taxon>Agaricales</taxon>
        <taxon>Tricholomatineae</taxon>
        <taxon>Lyophyllaceae</taxon>
        <taxon>Sphagnurus</taxon>
    </lineage>
</organism>
<name>A0A9P7GNZ4_9AGAR</name>
<dbReference type="Pfam" id="PF17763">
    <property type="entry name" value="Asparaginase_C"/>
    <property type="match status" value="1"/>
</dbReference>
<dbReference type="InterPro" id="IPR006034">
    <property type="entry name" value="Asparaginase/glutaminase-like"/>
</dbReference>
<dbReference type="OrthoDB" id="542841at2759"/>
<dbReference type="GO" id="GO:0009066">
    <property type="term" value="P:aspartate family amino acid metabolic process"/>
    <property type="evidence" value="ECO:0007669"/>
    <property type="project" value="UniProtKB-ARBA"/>
</dbReference>
<dbReference type="SMART" id="SM00248">
    <property type="entry name" value="ANK"/>
    <property type="match status" value="2"/>
</dbReference>
<dbReference type="EMBL" id="JABCKI010000019">
    <property type="protein sequence ID" value="KAG5654137.1"/>
    <property type="molecule type" value="Genomic_DNA"/>
</dbReference>
<reference evidence="6" key="1">
    <citation type="submission" date="2021-02" db="EMBL/GenBank/DDBJ databases">
        <authorList>
            <person name="Nieuwenhuis M."/>
            <person name="Van De Peppel L.J.J."/>
        </authorList>
    </citation>
    <scope>NUCLEOTIDE SEQUENCE</scope>
    <source>
        <strain evidence="6">D49</strain>
    </source>
</reference>
<dbReference type="Proteomes" id="UP000717328">
    <property type="component" value="Unassembled WGS sequence"/>
</dbReference>
<evidence type="ECO:0000259" key="5">
    <source>
        <dbReference type="Pfam" id="PF17763"/>
    </source>
</evidence>
<gene>
    <name evidence="6" type="ORF">H0H81_007189</name>
</gene>
<evidence type="ECO:0000313" key="7">
    <source>
        <dbReference type="Proteomes" id="UP000717328"/>
    </source>
</evidence>
<dbReference type="GO" id="GO:0004067">
    <property type="term" value="F:asparaginase activity"/>
    <property type="evidence" value="ECO:0007669"/>
    <property type="project" value="UniProtKB-UniRule"/>
</dbReference>
<dbReference type="SUPFAM" id="SSF53774">
    <property type="entry name" value="Glutaminase/Asparaginase"/>
    <property type="match status" value="1"/>
</dbReference>
<dbReference type="PIRSF" id="PIRSF001220">
    <property type="entry name" value="L-ASNase_gatD"/>
    <property type="match status" value="1"/>
</dbReference>
<feature type="repeat" description="ANK" evidence="3">
    <location>
        <begin position="228"/>
        <end position="260"/>
    </location>
</feature>
<feature type="compositionally biased region" description="Basic and acidic residues" evidence="4">
    <location>
        <begin position="329"/>
        <end position="344"/>
    </location>
</feature>
<keyword evidence="2" id="KW-0378">Hydrolase</keyword>
<feature type="domain" description="Asparaginase/glutaminase C-terminal" evidence="5">
    <location>
        <begin position="3"/>
        <end position="95"/>
    </location>
</feature>
<dbReference type="InterPro" id="IPR036770">
    <property type="entry name" value="Ankyrin_rpt-contain_sf"/>
</dbReference>
<protein>
    <recommendedName>
        <fullName evidence="1">asparaginase</fullName>
        <ecNumber evidence="1">3.5.1.1</ecNumber>
    </recommendedName>
</protein>
<dbReference type="FunFam" id="3.40.50.40:FF:000001">
    <property type="entry name" value="L-asparaginase 1"/>
    <property type="match status" value="1"/>
</dbReference>
<dbReference type="InterPro" id="IPR027473">
    <property type="entry name" value="L-asparaginase_C"/>
</dbReference>
<dbReference type="PIRSF" id="PIRSF500176">
    <property type="entry name" value="L_ASNase"/>
    <property type="match status" value="1"/>
</dbReference>
<dbReference type="InterPro" id="IPR002110">
    <property type="entry name" value="Ankyrin_rpt"/>
</dbReference>
<evidence type="ECO:0000256" key="3">
    <source>
        <dbReference type="PROSITE-ProRule" id="PRU00023"/>
    </source>
</evidence>
<accession>A0A9P7GNZ4</accession>
<evidence type="ECO:0000313" key="6">
    <source>
        <dbReference type="EMBL" id="KAG5654137.1"/>
    </source>
</evidence>
<dbReference type="PANTHER" id="PTHR11707">
    <property type="entry name" value="L-ASPARAGINASE"/>
    <property type="match status" value="1"/>
</dbReference>
<comment type="caution">
    <text evidence="6">The sequence shown here is derived from an EMBL/GenBank/DDBJ whole genome shotgun (WGS) entry which is preliminary data.</text>
</comment>
<dbReference type="Gene3D" id="3.40.50.40">
    <property type="match status" value="1"/>
</dbReference>
<evidence type="ECO:0000256" key="4">
    <source>
        <dbReference type="SAM" id="MobiDB-lite"/>
    </source>
</evidence>
<proteinExistence type="predicted"/>
<feature type="repeat" description="ANK" evidence="3">
    <location>
        <begin position="261"/>
        <end position="293"/>
    </location>
</feature>
<dbReference type="PROSITE" id="PS50088">
    <property type="entry name" value="ANK_REPEAT"/>
    <property type="match status" value="2"/>
</dbReference>
<dbReference type="Pfam" id="PF12796">
    <property type="entry name" value="Ank_2"/>
    <property type="match status" value="1"/>
</dbReference>
<keyword evidence="3" id="KW-0040">ANK repeat</keyword>
<evidence type="ECO:0000256" key="2">
    <source>
        <dbReference type="ARBA" id="ARBA00022801"/>
    </source>
</evidence>
<feature type="region of interest" description="Disordered" evidence="4">
    <location>
        <begin position="326"/>
        <end position="363"/>
    </location>
</feature>
<dbReference type="InterPro" id="IPR040919">
    <property type="entry name" value="Asparaginase_C"/>
</dbReference>
<sequence>MPPIRGVVLETFGAGNAPQRADLMEALKEGCDRGVVVVAITQCSKGSVSDAYETGRTLLQCGVVSGNDMTPECALTKLSYLLSKPELSVEEIRELIRTPLRGELTRPTPSMPAHPATVEKTVENIEGVLSEFVRLTSPQTRGPQITLSSDTHLDAGARDATSPWTWTVAEAANTEAVLIPFLVHLAAARNDIGSLQFCLEALGGPNSADQHQFMNFPGGVVNCLDVATGQTPLHAASLNGSAKAVELLLHSGALVHLRDLLGHTALYYAARQGHEEVVDILVQAGATLGGFDESLAVALAKNTSVLDKQNAARIWSKAGVKDVPLADTFKPEEDERDEDGRDKDVDEDPVLRSTAEDSGNGDTWIIEDAASEGAVEERAALVEAFGVEEDYLGDGSNSLTRLSDFAIFLLSVKEDNRVFGRYEGCRVDTVIVPSLLEGKPFISRDLEGDNFQVRLKTNLKLWEARCGLVFQAAVLFKQHRNMESVMAIAASGPYWTYTTFKRAVNLPDDVLNRAMKVKDYATLRRTIKRKRWVKVERLDSYESQARFERISKTLVALST</sequence>
<keyword evidence="7" id="KW-1185">Reference proteome</keyword>
<dbReference type="Gene3D" id="1.25.40.20">
    <property type="entry name" value="Ankyrin repeat-containing domain"/>
    <property type="match status" value="1"/>
</dbReference>
<dbReference type="PANTHER" id="PTHR11707:SF28">
    <property type="entry name" value="60 KDA LYSOPHOSPHOLIPASE"/>
    <property type="match status" value="1"/>
</dbReference>
<dbReference type="InterPro" id="IPR036152">
    <property type="entry name" value="Asp/glu_Ase-like_sf"/>
</dbReference>
<dbReference type="SUPFAM" id="SSF48403">
    <property type="entry name" value="Ankyrin repeat"/>
    <property type="match status" value="1"/>
</dbReference>